<proteinExistence type="predicted"/>
<evidence type="ECO:0000313" key="3">
    <source>
        <dbReference type="EMBL" id="KAA3479280.1"/>
    </source>
</evidence>
<evidence type="ECO:0000259" key="1">
    <source>
        <dbReference type="Pfam" id="PF13456"/>
    </source>
</evidence>
<dbReference type="GO" id="GO:0003676">
    <property type="term" value="F:nucleic acid binding"/>
    <property type="evidence" value="ECO:0007669"/>
    <property type="project" value="InterPro"/>
</dbReference>
<protein>
    <submittedName>
        <fullName evidence="3">Reverse transcriptase</fullName>
    </submittedName>
</protein>
<dbReference type="CDD" id="cd06222">
    <property type="entry name" value="RNase_H_like"/>
    <property type="match status" value="1"/>
</dbReference>
<dbReference type="InterPro" id="IPR026960">
    <property type="entry name" value="RVT-Znf"/>
</dbReference>
<dbReference type="PANTHER" id="PTHR47074:SF61">
    <property type="entry name" value="RNASE H TYPE-1 DOMAIN-CONTAINING PROTEIN"/>
    <property type="match status" value="1"/>
</dbReference>
<gene>
    <name evidence="3" type="ORF">EPI10_019806</name>
</gene>
<reference evidence="4" key="1">
    <citation type="journal article" date="2019" name="Plant Biotechnol. J.">
        <title>Genome sequencing of the Australian wild diploid species Gossypium australe highlights disease resistance and delayed gland morphogenesis.</title>
        <authorList>
            <person name="Cai Y."/>
            <person name="Cai X."/>
            <person name="Wang Q."/>
            <person name="Wang P."/>
            <person name="Zhang Y."/>
            <person name="Cai C."/>
            <person name="Xu Y."/>
            <person name="Wang K."/>
            <person name="Zhou Z."/>
            <person name="Wang C."/>
            <person name="Geng S."/>
            <person name="Li B."/>
            <person name="Dong Q."/>
            <person name="Hou Y."/>
            <person name="Wang H."/>
            <person name="Ai P."/>
            <person name="Liu Z."/>
            <person name="Yi F."/>
            <person name="Sun M."/>
            <person name="An G."/>
            <person name="Cheng J."/>
            <person name="Zhang Y."/>
            <person name="Shi Q."/>
            <person name="Xie Y."/>
            <person name="Shi X."/>
            <person name="Chang Y."/>
            <person name="Huang F."/>
            <person name="Chen Y."/>
            <person name="Hong S."/>
            <person name="Mi L."/>
            <person name="Sun Q."/>
            <person name="Zhang L."/>
            <person name="Zhou B."/>
            <person name="Peng R."/>
            <person name="Zhang X."/>
            <person name="Liu F."/>
        </authorList>
    </citation>
    <scope>NUCLEOTIDE SEQUENCE [LARGE SCALE GENOMIC DNA]</scope>
    <source>
        <strain evidence="4">cv. PA1801</strain>
    </source>
</reference>
<dbReference type="InterPro" id="IPR002156">
    <property type="entry name" value="RNaseH_domain"/>
</dbReference>
<dbReference type="GO" id="GO:0004523">
    <property type="term" value="F:RNA-DNA hybrid ribonuclease activity"/>
    <property type="evidence" value="ECO:0007669"/>
    <property type="project" value="InterPro"/>
</dbReference>
<dbReference type="EMBL" id="SMMG02000003">
    <property type="protein sequence ID" value="KAA3479280.1"/>
    <property type="molecule type" value="Genomic_DNA"/>
</dbReference>
<dbReference type="InterPro" id="IPR036397">
    <property type="entry name" value="RNaseH_sf"/>
</dbReference>
<evidence type="ECO:0000259" key="2">
    <source>
        <dbReference type="Pfam" id="PF13966"/>
    </source>
</evidence>
<dbReference type="AlphaFoldDB" id="A0A5B6WCF0"/>
<dbReference type="Pfam" id="PF13456">
    <property type="entry name" value="RVT_3"/>
    <property type="match status" value="1"/>
</dbReference>
<dbReference type="Pfam" id="PF13966">
    <property type="entry name" value="zf-RVT"/>
    <property type="match status" value="1"/>
</dbReference>
<dbReference type="SUPFAM" id="SSF53098">
    <property type="entry name" value="Ribonuclease H-like"/>
    <property type="match status" value="1"/>
</dbReference>
<feature type="domain" description="RNase H type-1" evidence="1">
    <location>
        <begin position="311"/>
        <end position="394"/>
    </location>
</feature>
<evidence type="ECO:0000313" key="4">
    <source>
        <dbReference type="Proteomes" id="UP000325315"/>
    </source>
</evidence>
<dbReference type="GO" id="GO:0003964">
    <property type="term" value="F:RNA-directed DNA polymerase activity"/>
    <property type="evidence" value="ECO:0007669"/>
    <property type="project" value="UniProtKB-KW"/>
</dbReference>
<keyword evidence="3" id="KW-0695">RNA-directed DNA polymerase</keyword>
<sequence length="441" mass="50499">MLCKPKYNGGLGFKNLSLFSKALLAKQVWRILVQPQCLLARVKKARSFLFTDILAAKRVGKRDRVNIWNDPWLLGRENNRVSGHEIRSSWTTVNQLMEAETNTWNRELISSLVDEITAARILAIPISSSRTEDTLVWKYEGSRVYIVKSGYRVLATYFIQTNTYSPNEDVYKEFYKALWSLNILEKIKIHNWRLFNNLLPHFGNLARSMLSVDSACPLCKVELEDSNHLLWFCDTLQCVWSHLQVKIPVFEDSLCSKMHFARTFSTADEQQRRIIAISLWSLWYRRNKLIHEGVNFTLQEWPPEEGLIKLNFDASFQRDDRIATAAVIARDSTGEIRGAETYLIVNVADAFMAEARACKRALIFALSMGFQHLVVEGDSLSVIKSIKKKGQDKSVIKVFCLALFLEKVRLNLQAMFKGVVQGFSPTLQMASISDVRGRCNG</sequence>
<keyword evidence="4" id="KW-1185">Reference proteome</keyword>
<comment type="caution">
    <text evidence="3">The sequence shown here is derived from an EMBL/GenBank/DDBJ whole genome shotgun (WGS) entry which is preliminary data.</text>
</comment>
<keyword evidence="3" id="KW-0808">Transferase</keyword>
<name>A0A5B6WCF0_9ROSI</name>
<accession>A0A5B6WCF0</accession>
<dbReference type="Proteomes" id="UP000325315">
    <property type="component" value="Unassembled WGS sequence"/>
</dbReference>
<dbReference type="OrthoDB" id="1001830at2759"/>
<dbReference type="Gene3D" id="3.30.420.10">
    <property type="entry name" value="Ribonuclease H-like superfamily/Ribonuclease H"/>
    <property type="match status" value="1"/>
</dbReference>
<dbReference type="InterPro" id="IPR012337">
    <property type="entry name" value="RNaseH-like_sf"/>
</dbReference>
<dbReference type="InterPro" id="IPR052929">
    <property type="entry name" value="RNase_H-like_EbsB-rel"/>
</dbReference>
<dbReference type="PANTHER" id="PTHR47074">
    <property type="entry name" value="BNAC02G40300D PROTEIN"/>
    <property type="match status" value="1"/>
</dbReference>
<keyword evidence="3" id="KW-0548">Nucleotidyltransferase</keyword>
<organism evidence="3 4">
    <name type="scientific">Gossypium australe</name>
    <dbReference type="NCBI Taxonomy" id="47621"/>
    <lineage>
        <taxon>Eukaryota</taxon>
        <taxon>Viridiplantae</taxon>
        <taxon>Streptophyta</taxon>
        <taxon>Embryophyta</taxon>
        <taxon>Tracheophyta</taxon>
        <taxon>Spermatophyta</taxon>
        <taxon>Magnoliopsida</taxon>
        <taxon>eudicotyledons</taxon>
        <taxon>Gunneridae</taxon>
        <taxon>Pentapetalae</taxon>
        <taxon>rosids</taxon>
        <taxon>malvids</taxon>
        <taxon>Malvales</taxon>
        <taxon>Malvaceae</taxon>
        <taxon>Malvoideae</taxon>
        <taxon>Gossypium</taxon>
    </lineage>
</organism>
<dbReference type="InterPro" id="IPR044730">
    <property type="entry name" value="RNase_H-like_dom_plant"/>
</dbReference>
<feature type="domain" description="Reverse transcriptase zinc-binding" evidence="2">
    <location>
        <begin position="167"/>
        <end position="240"/>
    </location>
</feature>